<dbReference type="RefSeq" id="WP_171217340.1">
    <property type="nucleotide sequence ID" value="NZ_JABEPP010000002.1"/>
</dbReference>
<keyword evidence="4" id="KW-0998">Cell outer membrane</keyword>
<dbReference type="Gene3D" id="2.40.160.20">
    <property type="match status" value="1"/>
</dbReference>
<evidence type="ECO:0000256" key="1">
    <source>
        <dbReference type="ARBA" id="ARBA00004442"/>
    </source>
</evidence>
<dbReference type="InterPro" id="IPR051692">
    <property type="entry name" value="OMP-like"/>
</dbReference>
<dbReference type="PANTHER" id="PTHR34001:SF3">
    <property type="entry name" value="BLL7405 PROTEIN"/>
    <property type="match status" value="1"/>
</dbReference>
<dbReference type="EMBL" id="JABEPP010000002">
    <property type="protein sequence ID" value="NNM71802.1"/>
    <property type="molecule type" value="Genomic_DNA"/>
</dbReference>
<dbReference type="SUPFAM" id="SSF56925">
    <property type="entry name" value="OMPA-like"/>
    <property type="match status" value="1"/>
</dbReference>
<keyword evidence="2 6" id="KW-0732">Signal</keyword>
<evidence type="ECO:0000256" key="3">
    <source>
        <dbReference type="ARBA" id="ARBA00023136"/>
    </source>
</evidence>
<evidence type="ECO:0000313" key="9">
    <source>
        <dbReference type="Proteomes" id="UP000564885"/>
    </source>
</evidence>
<evidence type="ECO:0000256" key="6">
    <source>
        <dbReference type="SAM" id="SignalP"/>
    </source>
</evidence>
<dbReference type="Pfam" id="PF13505">
    <property type="entry name" value="OMP_b-brl"/>
    <property type="match status" value="1"/>
</dbReference>
<feature type="signal peptide" evidence="6">
    <location>
        <begin position="1"/>
        <end position="20"/>
    </location>
</feature>
<reference evidence="8 9" key="1">
    <citation type="submission" date="2020-04" db="EMBL/GenBank/DDBJ databases">
        <title>Enterovirga sp. isolate from soil.</title>
        <authorList>
            <person name="Chea S."/>
            <person name="Kim D.-U."/>
        </authorList>
    </citation>
    <scope>NUCLEOTIDE SEQUENCE [LARGE SCALE GENOMIC DNA]</scope>
    <source>
        <strain evidence="8 9">DB1703</strain>
    </source>
</reference>
<name>A0A849HXG6_9HYPH</name>
<dbReference type="PANTHER" id="PTHR34001">
    <property type="entry name" value="BLL7405 PROTEIN"/>
    <property type="match status" value="1"/>
</dbReference>
<comment type="caution">
    <text evidence="8">The sequence shown here is derived from an EMBL/GenBank/DDBJ whole genome shotgun (WGS) entry which is preliminary data.</text>
</comment>
<dbReference type="InterPro" id="IPR027385">
    <property type="entry name" value="Beta-barrel_OMP"/>
</dbReference>
<feature type="chain" id="PRO_5033010547" evidence="6">
    <location>
        <begin position="21"/>
        <end position="276"/>
    </location>
</feature>
<evidence type="ECO:0000256" key="2">
    <source>
        <dbReference type="ARBA" id="ARBA00022729"/>
    </source>
</evidence>
<evidence type="ECO:0000256" key="4">
    <source>
        <dbReference type="ARBA" id="ARBA00023237"/>
    </source>
</evidence>
<dbReference type="Proteomes" id="UP000564885">
    <property type="component" value="Unassembled WGS sequence"/>
</dbReference>
<accession>A0A849HXG6</accession>
<gene>
    <name evidence="8" type="ORF">HJG44_05235</name>
</gene>
<comment type="subcellular location">
    <subcellularLocation>
        <location evidence="1">Cell outer membrane</location>
    </subcellularLocation>
</comment>
<protein>
    <submittedName>
        <fullName evidence="8">Porin family protein</fullName>
    </submittedName>
</protein>
<evidence type="ECO:0000259" key="7">
    <source>
        <dbReference type="Pfam" id="PF13505"/>
    </source>
</evidence>
<organism evidence="8 9">
    <name type="scientific">Enterovirga aerilata</name>
    <dbReference type="NCBI Taxonomy" id="2730920"/>
    <lineage>
        <taxon>Bacteria</taxon>
        <taxon>Pseudomonadati</taxon>
        <taxon>Pseudomonadota</taxon>
        <taxon>Alphaproteobacteria</taxon>
        <taxon>Hyphomicrobiales</taxon>
        <taxon>Methylobacteriaceae</taxon>
        <taxon>Enterovirga</taxon>
    </lineage>
</organism>
<keyword evidence="9" id="KW-1185">Reference proteome</keyword>
<dbReference type="InterPro" id="IPR011250">
    <property type="entry name" value="OMP/PagP_B-barrel"/>
</dbReference>
<proteinExistence type="inferred from homology"/>
<sequence length="276" mass="28562">MKKILLSSVAFLGLTAGAMAADLPSRRAAPAPYVAVPVFTWTGFYVGVNAGYGFDVGTNANNPYAVSPAGPATLSAPLGGYTGTVFPGGNGNRDGFVGGGQIGYNYQIGNFVVGLEADIQYADLVSNRSGTTVLVPGVAGFFGATGNRQGVDWFGTVRGRVGYAWDRLLVFGTGGFAYGDGPDNCNSTFAAGRCVGNNDIRTGWAAGGGVEYAFTPNLTGKLEALYVNLDRNAASRYVGDFVAGGTATPVFVNGRGARDEEFVVVRAGLNYKFGTF</sequence>
<dbReference type="GO" id="GO:0009279">
    <property type="term" value="C:cell outer membrane"/>
    <property type="evidence" value="ECO:0007669"/>
    <property type="project" value="UniProtKB-SubCell"/>
</dbReference>
<dbReference type="AlphaFoldDB" id="A0A849HXG6"/>
<evidence type="ECO:0000313" key="8">
    <source>
        <dbReference type="EMBL" id="NNM71802.1"/>
    </source>
</evidence>
<evidence type="ECO:0000256" key="5">
    <source>
        <dbReference type="ARBA" id="ARBA00038306"/>
    </source>
</evidence>
<comment type="similarity">
    <text evidence="5">Belongs to the Omp25/RopB family.</text>
</comment>
<feature type="domain" description="Outer membrane protein beta-barrel" evidence="7">
    <location>
        <begin position="40"/>
        <end position="233"/>
    </location>
</feature>
<keyword evidence="3" id="KW-0472">Membrane</keyword>